<dbReference type="InterPro" id="IPR036343">
    <property type="entry name" value="GluRdtase_N_sf"/>
</dbReference>
<evidence type="ECO:0000256" key="7">
    <source>
        <dbReference type="PIRSR" id="PIRSR000445-3"/>
    </source>
</evidence>
<dbReference type="SUPFAM" id="SSF69075">
    <property type="entry name" value="Glutamyl tRNA-reductase dimerization domain"/>
    <property type="match status" value="1"/>
</dbReference>
<dbReference type="InterPro" id="IPR036453">
    <property type="entry name" value="GluRdtase_dimer_dom_sf"/>
</dbReference>
<comment type="pathway">
    <text evidence="4">Porphyrin-containing compound metabolism; protoporphyrin-IX biosynthesis; 5-aminolevulinate from L-glutamyl-tRNA(Glu): step 1/2.</text>
</comment>
<evidence type="ECO:0000259" key="10">
    <source>
        <dbReference type="Pfam" id="PF05201"/>
    </source>
</evidence>
<feature type="binding site" evidence="4 7">
    <location>
        <begin position="219"/>
        <end position="224"/>
    </location>
    <ligand>
        <name>NADP(+)</name>
        <dbReference type="ChEBI" id="CHEBI:58349"/>
    </ligand>
</feature>
<dbReference type="HAMAP" id="MF_00087">
    <property type="entry name" value="Glu_tRNA_reductase"/>
    <property type="match status" value="1"/>
</dbReference>
<evidence type="ECO:0000256" key="3">
    <source>
        <dbReference type="ARBA" id="ARBA00023244"/>
    </source>
</evidence>
<evidence type="ECO:0000313" key="12">
    <source>
        <dbReference type="Proteomes" id="UP000198670"/>
    </source>
</evidence>
<dbReference type="UniPathway" id="UPA00251">
    <property type="reaction ID" value="UER00316"/>
</dbReference>
<dbReference type="SUPFAM" id="SSF51735">
    <property type="entry name" value="NAD(P)-binding Rossmann-fold domains"/>
    <property type="match status" value="1"/>
</dbReference>
<organism evidence="11 12">
    <name type="scientific">Parapedobacter indicus</name>
    <dbReference type="NCBI Taxonomy" id="1477437"/>
    <lineage>
        <taxon>Bacteria</taxon>
        <taxon>Pseudomonadati</taxon>
        <taxon>Bacteroidota</taxon>
        <taxon>Sphingobacteriia</taxon>
        <taxon>Sphingobacteriales</taxon>
        <taxon>Sphingobacteriaceae</taxon>
        <taxon>Parapedobacter</taxon>
    </lineage>
</organism>
<feature type="site" description="Important for activity" evidence="4 8">
    <location>
        <position position="130"/>
    </location>
</feature>
<feature type="domain" description="Glutamyl-tRNA reductase N-terminal" evidence="10">
    <location>
        <begin position="34"/>
        <end position="187"/>
    </location>
</feature>
<dbReference type="Pfam" id="PF01488">
    <property type="entry name" value="Shikimate_DH"/>
    <property type="match status" value="1"/>
</dbReference>
<feature type="binding site" evidence="4 6">
    <location>
        <position position="140"/>
    </location>
    <ligand>
        <name>substrate</name>
    </ligand>
</feature>
<dbReference type="PIRSF" id="PIRSF000445">
    <property type="entry name" value="4pyrrol_synth_GluRdtase"/>
    <property type="match status" value="1"/>
</dbReference>
<reference evidence="11 12" key="1">
    <citation type="submission" date="2016-10" db="EMBL/GenBank/DDBJ databases">
        <authorList>
            <person name="de Groot N.N."/>
        </authorList>
    </citation>
    <scope>NUCLEOTIDE SEQUENCE [LARGE SCALE GENOMIC DNA]</scope>
    <source>
        <strain evidence="11 12">RK1</strain>
    </source>
</reference>
<keyword evidence="3 4" id="KW-0627">Porphyrin biosynthesis</keyword>
<dbReference type="Proteomes" id="UP000198670">
    <property type="component" value="Unassembled WGS sequence"/>
</dbReference>
<dbReference type="EC" id="1.2.1.70" evidence="4"/>
<dbReference type="InterPro" id="IPR000343">
    <property type="entry name" value="4pyrrol_synth_GluRdtase"/>
</dbReference>
<feature type="domain" description="Quinate/shikimate 5-dehydrogenase/glutamyl-tRNA reductase" evidence="9">
    <location>
        <begin position="210"/>
        <end position="335"/>
    </location>
</feature>
<comment type="domain">
    <text evidence="4">Possesses an unusual extended V-shaped dimeric structure with each monomer consisting of three distinct domains arranged along a curved 'spinal' alpha-helix. The N-terminal catalytic domain specifically recognizes the glutamate moiety of the substrate. The second domain is the NADPH-binding domain, and the third C-terminal domain is responsible for dimerization.</text>
</comment>
<dbReference type="GO" id="GO:0050661">
    <property type="term" value="F:NADP binding"/>
    <property type="evidence" value="ECO:0007669"/>
    <property type="project" value="InterPro"/>
</dbReference>
<dbReference type="EMBL" id="FOQO01000008">
    <property type="protein sequence ID" value="SFJ19475.1"/>
    <property type="molecule type" value="Genomic_DNA"/>
</dbReference>
<comment type="miscellaneous">
    <text evidence="4">During catalysis, the active site Cys acts as a nucleophile attacking the alpha-carbonyl group of tRNA-bound glutamate with the formation of a thioester intermediate between enzyme and glutamate, and the concomitant release of tRNA(Glu). The thioester intermediate is finally reduced by direct hydride transfer from NADPH, to form the product GSA.</text>
</comment>
<dbReference type="Pfam" id="PF05201">
    <property type="entry name" value="GlutR_N"/>
    <property type="match status" value="1"/>
</dbReference>
<evidence type="ECO:0000256" key="5">
    <source>
        <dbReference type="PIRSR" id="PIRSR000445-1"/>
    </source>
</evidence>
<name>A0A1I3PD75_9SPHI</name>
<evidence type="ECO:0000256" key="2">
    <source>
        <dbReference type="ARBA" id="ARBA00023002"/>
    </source>
</evidence>
<dbReference type="AlphaFoldDB" id="A0A1I3PD75"/>
<comment type="catalytic activity">
    <reaction evidence="4">
        <text>(S)-4-amino-5-oxopentanoate + tRNA(Glu) + NADP(+) = L-glutamyl-tRNA(Glu) + NADPH + H(+)</text>
        <dbReference type="Rhea" id="RHEA:12344"/>
        <dbReference type="Rhea" id="RHEA-COMP:9663"/>
        <dbReference type="Rhea" id="RHEA-COMP:9680"/>
        <dbReference type="ChEBI" id="CHEBI:15378"/>
        <dbReference type="ChEBI" id="CHEBI:57501"/>
        <dbReference type="ChEBI" id="CHEBI:57783"/>
        <dbReference type="ChEBI" id="CHEBI:58349"/>
        <dbReference type="ChEBI" id="CHEBI:78442"/>
        <dbReference type="ChEBI" id="CHEBI:78520"/>
        <dbReference type="EC" id="1.2.1.70"/>
    </reaction>
</comment>
<dbReference type="InterPro" id="IPR018214">
    <property type="entry name" value="GluRdtase_CS"/>
</dbReference>
<dbReference type="InterPro" id="IPR015895">
    <property type="entry name" value="4pyrrol_synth_GluRdtase_N"/>
</dbReference>
<keyword evidence="2 4" id="KW-0560">Oxidoreductase</keyword>
<dbReference type="GO" id="GO:0019353">
    <property type="term" value="P:protoporphyrinogen IX biosynthetic process from glutamate"/>
    <property type="evidence" value="ECO:0007669"/>
    <property type="project" value="TreeGrafter"/>
</dbReference>
<dbReference type="GO" id="GO:0008883">
    <property type="term" value="F:glutamyl-tRNA reductase activity"/>
    <property type="evidence" value="ECO:0007669"/>
    <property type="project" value="UniProtKB-UniRule"/>
</dbReference>
<dbReference type="PANTHER" id="PTHR43013">
    <property type="entry name" value="GLUTAMYL-TRNA REDUCTASE"/>
    <property type="match status" value="1"/>
</dbReference>
<gene>
    <name evidence="4" type="primary">hemA</name>
    <name evidence="11" type="ORF">SAMN05444682_1086</name>
</gene>
<dbReference type="Gene3D" id="3.30.460.30">
    <property type="entry name" value="Glutamyl-tRNA reductase, N-terminal domain"/>
    <property type="match status" value="1"/>
</dbReference>
<comment type="similarity">
    <text evidence="4">Belongs to the glutamyl-tRNA reductase family.</text>
</comment>
<comment type="function">
    <text evidence="4">Catalyzes the NADPH-dependent reduction of glutamyl-tRNA(Glu) to glutamate 1-semialdehyde (GSA).</text>
</comment>
<evidence type="ECO:0000256" key="8">
    <source>
        <dbReference type="PIRSR" id="PIRSR000445-4"/>
    </source>
</evidence>
<dbReference type="PROSITE" id="PS00747">
    <property type="entry name" value="GLUTR"/>
    <property type="match status" value="1"/>
</dbReference>
<evidence type="ECO:0000259" key="9">
    <source>
        <dbReference type="Pfam" id="PF01488"/>
    </source>
</evidence>
<dbReference type="SUPFAM" id="SSF69742">
    <property type="entry name" value="Glutamyl tRNA-reductase catalytic, N-terminal domain"/>
    <property type="match status" value="1"/>
</dbReference>
<evidence type="ECO:0000256" key="1">
    <source>
        <dbReference type="ARBA" id="ARBA00022857"/>
    </source>
</evidence>
<evidence type="ECO:0000313" key="11">
    <source>
        <dbReference type="EMBL" id="SFJ19475.1"/>
    </source>
</evidence>
<keyword evidence="1 4" id="KW-0521">NADP</keyword>
<evidence type="ECO:0000256" key="6">
    <source>
        <dbReference type="PIRSR" id="PIRSR000445-2"/>
    </source>
</evidence>
<dbReference type="STRING" id="1477437.SAMN05444682_1086"/>
<evidence type="ECO:0000256" key="4">
    <source>
        <dbReference type="HAMAP-Rule" id="MF_00087"/>
    </source>
</evidence>
<dbReference type="InterPro" id="IPR036291">
    <property type="entry name" value="NAD(P)-bd_dom_sf"/>
</dbReference>
<proteinExistence type="inferred from homology"/>
<dbReference type="InterPro" id="IPR006151">
    <property type="entry name" value="Shikm_DH/Glu-tRNA_Rdtase"/>
</dbReference>
<feature type="binding site" evidence="4 6">
    <location>
        <begin position="145"/>
        <end position="147"/>
    </location>
    <ligand>
        <name>substrate</name>
    </ligand>
</feature>
<feature type="binding site" evidence="4 6">
    <location>
        <position position="151"/>
    </location>
    <ligand>
        <name>substrate</name>
    </ligand>
</feature>
<comment type="subunit">
    <text evidence="4">Homodimer.</text>
</comment>
<sequence length="440" mass="50682">MFDTFLTDLCKEMLYFCYRKFSEDGTTLKNLKVIAFTHKHVDLKDLGNLVICNEELESRLINLKHSFDIPEIFYIGTCNRVEFVFYGAHELKPAFIKEFMHKLNFCVPSERLECFLDQVTTYEGMEALNHLLRMSCSLESLVVGEKEILAQVRKAYERCRASGFTGDFLRMVMDRLVKTAKEVYTHTRISRNPVSVVSLAYRKLREIKLHENPRILIIGAGETNQNFAKYLQKHRFSNFVVFNRTLENAQSLSMELNGQAYLLSELSQYKGGFDILITCTGAPEAIVDTALYHSLLNGETDKKVIVDLAIPNDVHPDVLQHHPIHYIEVSSLQAIASKNVQQRYDELTHAEQIIADNIQEFLPILKQRRVELAMREVPEKVKEIRSFALNEVFATEVNALDANSRMVLEKVIDYLEKKYIKVPMVMAKDILVKTNNADLN</sequence>
<dbReference type="NCBIfam" id="TIGR01035">
    <property type="entry name" value="hemA"/>
    <property type="match status" value="1"/>
</dbReference>
<dbReference type="PANTHER" id="PTHR43013:SF1">
    <property type="entry name" value="GLUTAMYL-TRNA REDUCTASE"/>
    <property type="match status" value="1"/>
</dbReference>
<protein>
    <recommendedName>
        <fullName evidence="4">Glutamyl-tRNA reductase</fullName>
        <shortName evidence="4">GluTR</shortName>
        <ecNumber evidence="4">1.2.1.70</ecNumber>
    </recommendedName>
</protein>
<dbReference type="Gene3D" id="3.40.50.720">
    <property type="entry name" value="NAD(P)-binding Rossmann-like Domain"/>
    <property type="match status" value="1"/>
</dbReference>
<feature type="active site" description="Nucleophile" evidence="4 5">
    <location>
        <position position="78"/>
    </location>
</feature>
<accession>A0A1I3PD75</accession>
<feature type="binding site" evidence="4 6">
    <location>
        <begin position="77"/>
        <end position="80"/>
    </location>
    <ligand>
        <name>substrate</name>
    </ligand>
</feature>
<keyword evidence="12" id="KW-1185">Reference proteome</keyword>